<dbReference type="AlphaFoldDB" id="A0A6J6XGG1"/>
<protein>
    <submittedName>
        <fullName evidence="1">Unannotated protein</fullName>
    </submittedName>
</protein>
<gene>
    <name evidence="1" type="ORF">UFOPK3024_00286</name>
</gene>
<name>A0A6J6XGG1_9ZZZZ</name>
<organism evidence="1">
    <name type="scientific">freshwater metagenome</name>
    <dbReference type="NCBI Taxonomy" id="449393"/>
    <lineage>
        <taxon>unclassified sequences</taxon>
        <taxon>metagenomes</taxon>
        <taxon>ecological metagenomes</taxon>
    </lineage>
</organism>
<accession>A0A6J6XGG1</accession>
<proteinExistence type="predicted"/>
<dbReference type="EMBL" id="CAFAAK010000038">
    <property type="protein sequence ID" value="CAB4795519.1"/>
    <property type="molecule type" value="Genomic_DNA"/>
</dbReference>
<evidence type="ECO:0000313" key="1">
    <source>
        <dbReference type="EMBL" id="CAB4795519.1"/>
    </source>
</evidence>
<sequence length="97" mass="10063">MGHGEVVDVLVGHEHVAVGVSGDERLEGGVLVLEDGLFHEGDAKGSPFGEGEFIDEVALGEVAGLEVGAGFEDEVAKKVEAFCADGEEPEFAKYGFA</sequence>
<reference evidence="1" key="1">
    <citation type="submission" date="2020-05" db="EMBL/GenBank/DDBJ databases">
        <authorList>
            <person name="Chiriac C."/>
            <person name="Salcher M."/>
            <person name="Ghai R."/>
            <person name="Kavagutti S V."/>
        </authorList>
    </citation>
    <scope>NUCLEOTIDE SEQUENCE</scope>
</reference>